<reference evidence="2" key="1">
    <citation type="journal article" date="2014" name="Int. J. Syst. Evol. Microbiol.">
        <title>Complete genome sequence of Corynebacterium casei LMG S-19264T (=DSM 44701T), isolated from a smear-ripened cheese.</title>
        <authorList>
            <consortium name="US DOE Joint Genome Institute (JGI-PGF)"/>
            <person name="Walter F."/>
            <person name="Albersmeier A."/>
            <person name="Kalinowski J."/>
            <person name="Ruckert C."/>
        </authorList>
    </citation>
    <scope>NUCLEOTIDE SEQUENCE</scope>
    <source>
        <strain evidence="2">KCTC 12711</strain>
    </source>
</reference>
<dbReference type="SUPFAM" id="SSF53474">
    <property type="entry name" value="alpha/beta-Hydrolases"/>
    <property type="match status" value="1"/>
</dbReference>
<comment type="caution">
    <text evidence="2">The sequence shown here is derived from an EMBL/GenBank/DDBJ whole genome shotgun (WGS) entry which is preliminary data.</text>
</comment>
<dbReference type="PANTHER" id="PTHR43056:SF5">
    <property type="entry name" value="PEPTIDASE S9 PROLYL OLIGOPEPTIDASE CATALYTIC DOMAIN-CONTAINING PROTEIN"/>
    <property type="match status" value="1"/>
</dbReference>
<dbReference type="EMBL" id="BMXA01000002">
    <property type="protein sequence ID" value="GHA08629.1"/>
    <property type="molecule type" value="Genomic_DNA"/>
</dbReference>
<keyword evidence="3" id="KW-1185">Reference proteome</keyword>
<evidence type="ECO:0000313" key="3">
    <source>
        <dbReference type="Proteomes" id="UP000614811"/>
    </source>
</evidence>
<dbReference type="RefSeq" id="WP_189400011.1">
    <property type="nucleotide sequence ID" value="NZ_BMXA01000002.1"/>
</dbReference>
<dbReference type="GO" id="GO:0008236">
    <property type="term" value="F:serine-type peptidase activity"/>
    <property type="evidence" value="ECO:0007669"/>
    <property type="project" value="InterPro"/>
</dbReference>
<dbReference type="Pfam" id="PF00326">
    <property type="entry name" value="Peptidase_S9"/>
    <property type="match status" value="1"/>
</dbReference>
<proteinExistence type="predicted"/>
<dbReference type="AlphaFoldDB" id="A0A918VKF4"/>
<dbReference type="InterPro" id="IPR029058">
    <property type="entry name" value="AB_hydrolase_fold"/>
</dbReference>
<protein>
    <submittedName>
        <fullName evidence="2">Peptidase</fullName>
    </submittedName>
</protein>
<name>A0A918VKF4_9GAMM</name>
<reference evidence="2" key="2">
    <citation type="submission" date="2020-09" db="EMBL/GenBank/DDBJ databases">
        <authorList>
            <person name="Sun Q."/>
            <person name="Kim S."/>
        </authorList>
    </citation>
    <scope>NUCLEOTIDE SEQUENCE</scope>
    <source>
        <strain evidence="2">KCTC 12711</strain>
    </source>
</reference>
<dbReference type="InterPro" id="IPR001375">
    <property type="entry name" value="Peptidase_S9_cat"/>
</dbReference>
<feature type="domain" description="Peptidase S9 prolyl oligopeptidase catalytic" evidence="1">
    <location>
        <begin position="442"/>
        <end position="655"/>
    </location>
</feature>
<accession>A0A918VKF4</accession>
<dbReference type="GO" id="GO:0006508">
    <property type="term" value="P:proteolysis"/>
    <property type="evidence" value="ECO:0007669"/>
    <property type="project" value="InterPro"/>
</dbReference>
<dbReference type="Gene3D" id="3.40.50.1820">
    <property type="entry name" value="alpha/beta hydrolase"/>
    <property type="match status" value="1"/>
</dbReference>
<dbReference type="SUPFAM" id="SSF82171">
    <property type="entry name" value="DPP6 N-terminal domain-like"/>
    <property type="match status" value="1"/>
</dbReference>
<sequence>MLDYLDWSSEITTEDVFASNDAYSYPTLLADGSGRLLYVAMLKEEQSRSALMLFDGERHHCLTPAPFNLRTRVNEYGGKPYWIHGQEIIFSHSDDQCLYQIRLPKGDGWDTSVPSAPERISPQHTQHPYMYTDVHRIENGDLLAIVEQATSDNGADNSMFIGLIHSPESPVTVLVDGADFYSNLIVNPSQKQIAWVQWCHPAMPWDETELWIANLDKGQDLAIAGCSRVPLEPSASVCQLMYASDGRLFFSADYALSEWPKNYWNVHVWDPRKKTVKSVTREAIEFGYPHWQYGDHRIVQADPHTLVTIGSTPESDLLFAIDLHDLRVHALDGDKGTIQHLSADGDGVLAAMLLKPDARPKLVRISLDRTHFEADVLLDDGAELPSVSNATHVEYSTRDGGSAYAFYYDPSNEACEKHTDRDALPPLIVMVHGGPTARAYGHFDIQKQFWTSRGFAILDVNHRGSSGYGRRYRDALYGEWGELDTSDIVDAIRWLIDQRLVDPQRVCIRGKSAGGYAVLRALTEYPEVFRAGACYYGIGNLATLAEVTHKFEKFYTDRLIGEAYAARSEDTSVSRYYRRSPVHKLHQLQSAMIVFQGALDKVVPPDVAKETVAELQRAGLWHEYVEYAEEGHGFRQLANCVDALDRELAFYRAVLK</sequence>
<evidence type="ECO:0000313" key="2">
    <source>
        <dbReference type="EMBL" id="GHA08629.1"/>
    </source>
</evidence>
<dbReference type="Proteomes" id="UP000614811">
    <property type="component" value="Unassembled WGS sequence"/>
</dbReference>
<gene>
    <name evidence="2" type="ORF">GCM10008090_18110</name>
</gene>
<evidence type="ECO:0000259" key="1">
    <source>
        <dbReference type="Pfam" id="PF00326"/>
    </source>
</evidence>
<dbReference type="InterPro" id="IPR050585">
    <property type="entry name" value="Xaa-Pro_dipeptidyl-ppase/CocE"/>
</dbReference>
<organism evidence="2 3">
    <name type="scientific">Arenicella chitinivorans</name>
    <dbReference type="NCBI Taxonomy" id="1329800"/>
    <lineage>
        <taxon>Bacteria</taxon>
        <taxon>Pseudomonadati</taxon>
        <taxon>Pseudomonadota</taxon>
        <taxon>Gammaproteobacteria</taxon>
        <taxon>Arenicellales</taxon>
        <taxon>Arenicellaceae</taxon>
        <taxon>Arenicella</taxon>
    </lineage>
</organism>
<dbReference type="PANTHER" id="PTHR43056">
    <property type="entry name" value="PEPTIDASE S9 PROLYL OLIGOPEPTIDASE"/>
    <property type="match status" value="1"/>
</dbReference>